<gene>
    <name evidence="1" type="ORF">S03H2_02742</name>
</gene>
<dbReference type="Pfam" id="PF13620">
    <property type="entry name" value="CarboxypepD_reg"/>
    <property type="match status" value="1"/>
</dbReference>
<organism evidence="1">
    <name type="scientific">marine sediment metagenome</name>
    <dbReference type="NCBI Taxonomy" id="412755"/>
    <lineage>
        <taxon>unclassified sequences</taxon>
        <taxon>metagenomes</taxon>
        <taxon>ecological metagenomes</taxon>
    </lineage>
</organism>
<dbReference type="SUPFAM" id="SSF49452">
    <property type="entry name" value="Starch-binding domain-like"/>
    <property type="match status" value="1"/>
</dbReference>
<accession>X1F3J2</accession>
<comment type="caution">
    <text evidence="1">The sequence shown here is derived from an EMBL/GenBank/DDBJ whole genome shotgun (WGS) entry which is preliminary data.</text>
</comment>
<dbReference type="Gene3D" id="2.60.40.1120">
    <property type="entry name" value="Carboxypeptidase-like, regulatory domain"/>
    <property type="match status" value="2"/>
</dbReference>
<dbReference type="EMBL" id="BARU01000952">
    <property type="protein sequence ID" value="GAH27135.1"/>
    <property type="molecule type" value="Genomic_DNA"/>
</dbReference>
<sequence length="263" mass="29127">MHLTNYVAQTDGNGNFTFNGVEVGEYVVTAQKHGYTLAWSKITVPCPSITLNLTPLETVKLEEGVYNQWGQIYKLYQYADYEVGDWRYTESLLLLGDIYNSAADVTAIPAIGYLEPVSRDTTIELLSMTHLGTQGFFESSEQVSYANNKISFNSTIGRRDFDGLAFKLKFPKEIDGKVQLYLNGRVWYTGPTYNTPPYSSGSVSGTAVDNDGNVIDGATIVIYVKDTDIEVGRATTDSNGYYYIPGLSPDTEYDAYITKPGYG</sequence>
<dbReference type="InterPro" id="IPR008969">
    <property type="entry name" value="CarboxyPept-like_regulatory"/>
</dbReference>
<protein>
    <recommendedName>
        <fullName evidence="2">SD-repeat containing protein B domain-containing protein</fullName>
    </recommendedName>
</protein>
<feature type="non-terminal residue" evidence="1">
    <location>
        <position position="263"/>
    </location>
</feature>
<dbReference type="GO" id="GO:0030246">
    <property type="term" value="F:carbohydrate binding"/>
    <property type="evidence" value="ECO:0007669"/>
    <property type="project" value="InterPro"/>
</dbReference>
<dbReference type="SUPFAM" id="SSF49464">
    <property type="entry name" value="Carboxypeptidase regulatory domain-like"/>
    <property type="match status" value="1"/>
</dbReference>
<reference evidence="1" key="1">
    <citation type="journal article" date="2014" name="Front. Microbiol.">
        <title>High frequency of phylogenetically diverse reductive dehalogenase-homologous genes in deep subseafloor sedimentary metagenomes.</title>
        <authorList>
            <person name="Kawai M."/>
            <person name="Futagami T."/>
            <person name="Toyoda A."/>
            <person name="Takaki Y."/>
            <person name="Nishi S."/>
            <person name="Hori S."/>
            <person name="Arai W."/>
            <person name="Tsubouchi T."/>
            <person name="Morono Y."/>
            <person name="Uchiyama I."/>
            <person name="Ito T."/>
            <person name="Fujiyama A."/>
            <person name="Inagaki F."/>
            <person name="Takami H."/>
        </authorList>
    </citation>
    <scope>NUCLEOTIDE SEQUENCE</scope>
    <source>
        <strain evidence="1">Expedition CK06-06</strain>
    </source>
</reference>
<dbReference type="AlphaFoldDB" id="X1F3J2"/>
<evidence type="ECO:0008006" key="2">
    <source>
        <dbReference type="Google" id="ProtNLM"/>
    </source>
</evidence>
<dbReference type="InterPro" id="IPR013784">
    <property type="entry name" value="Carb-bd-like_fold"/>
</dbReference>
<evidence type="ECO:0000313" key="1">
    <source>
        <dbReference type="EMBL" id="GAH27135.1"/>
    </source>
</evidence>
<name>X1F3J2_9ZZZZ</name>
<proteinExistence type="predicted"/>